<accession>A0A9D1NFB2</accession>
<comment type="caution">
    <text evidence="2">The sequence shown here is derived from an EMBL/GenBank/DDBJ whole genome shotgun (WGS) entry which is preliminary data.</text>
</comment>
<reference evidence="2" key="2">
    <citation type="journal article" date="2021" name="PeerJ">
        <title>Extensive microbial diversity within the chicken gut microbiome revealed by metagenomics and culture.</title>
        <authorList>
            <person name="Gilroy R."/>
            <person name="Ravi A."/>
            <person name="Getino M."/>
            <person name="Pursley I."/>
            <person name="Horton D.L."/>
            <person name="Alikhan N.F."/>
            <person name="Baker D."/>
            <person name="Gharbi K."/>
            <person name="Hall N."/>
            <person name="Watson M."/>
            <person name="Adriaenssens E.M."/>
            <person name="Foster-Nyarko E."/>
            <person name="Jarju S."/>
            <person name="Secka A."/>
            <person name="Antonio M."/>
            <person name="Oren A."/>
            <person name="Chaudhuri R.R."/>
            <person name="La Ragione R."/>
            <person name="Hildebrand F."/>
            <person name="Pallen M.J."/>
        </authorList>
    </citation>
    <scope>NUCLEOTIDE SEQUENCE</scope>
    <source>
        <strain evidence="2">CHK186-9395</strain>
    </source>
</reference>
<dbReference type="EMBL" id="DVOJ01000015">
    <property type="protein sequence ID" value="HIV01821.1"/>
    <property type="molecule type" value="Genomic_DNA"/>
</dbReference>
<feature type="transmembrane region" description="Helical" evidence="1">
    <location>
        <begin position="262"/>
        <end position="283"/>
    </location>
</feature>
<evidence type="ECO:0000313" key="2">
    <source>
        <dbReference type="EMBL" id="HIV01821.1"/>
    </source>
</evidence>
<name>A0A9D1NFB2_9FIRM</name>
<reference evidence="2" key="1">
    <citation type="submission" date="2020-10" db="EMBL/GenBank/DDBJ databases">
        <authorList>
            <person name="Gilroy R."/>
        </authorList>
    </citation>
    <scope>NUCLEOTIDE SEQUENCE</scope>
    <source>
        <strain evidence="2">CHK186-9395</strain>
    </source>
</reference>
<evidence type="ECO:0000313" key="3">
    <source>
        <dbReference type="Proteomes" id="UP000886861"/>
    </source>
</evidence>
<keyword evidence="1" id="KW-0472">Membrane</keyword>
<organism evidence="2 3">
    <name type="scientific">Candidatus Caccopulliclostridium gallistercoris</name>
    <dbReference type="NCBI Taxonomy" id="2840719"/>
    <lineage>
        <taxon>Bacteria</taxon>
        <taxon>Bacillati</taxon>
        <taxon>Bacillota</taxon>
        <taxon>Clostridia</taxon>
        <taxon>Candidatus Caccopulliclostridium</taxon>
    </lineage>
</organism>
<gene>
    <name evidence="2" type="ORF">IAA62_04650</name>
</gene>
<sequence length="291" mass="32658">MKRKLICLLSSFVLVFAFVLSFGALSFTRAEITSTQEPSYAPGEVELALYRASDSSSEPQFVAPLDGNFYEFEYNMTDVFELRVYSQIEDTDRVQFYYFTDGNYKYIEIPNEENARSIDISSLLKSVGTYRFFAKINNNLIGENNIYTINIINSPESSLNVAITYEEIIGDAGTMNSYRLILSNNGSTSSGFNLDNLTILWYVVEGDSSYLVRSGNHVIYQPEQEGRFTIRADVLSNGVSILGSTRMPEVEILARSNNTANVLMYVLIVVGVLTIGLVISIVIKVKSEKVW</sequence>
<protein>
    <submittedName>
        <fullName evidence="2">Uncharacterized protein</fullName>
    </submittedName>
</protein>
<proteinExistence type="predicted"/>
<keyword evidence="1" id="KW-1133">Transmembrane helix</keyword>
<evidence type="ECO:0000256" key="1">
    <source>
        <dbReference type="SAM" id="Phobius"/>
    </source>
</evidence>
<dbReference type="Proteomes" id="UP000886861">
    <property type="component" value="Unassembled WGS sequence"/>
</dbReference>
<dbReference type="AlphaFoldDB" id="A0A9D1NFB2"/>
<keyword evidence="1" id="KW-0812">Transmembrane</keyword>